<protein>
    <submittedName>
        <fullName evidence="2">Uncharacterized protein</fullName>
    </submittedName>
</protein>
<evidence type="ECO:0000256" key="1">
    <source>
        <dbReference type="SAM" id="MobiDB-lite"/>
    </source>
</evidence>
<name>A0ABQ3Z7H2_9ACTN</name>
<dbReference type="RefSeq" id="WP_275414741.1">
    <property type="nucleotide sequence ID" value="NZ_BAAATX010000009.1"/>
</dbReference>
<accession>A0ABQ3Z7H2</accession>
<evidence type="ECO:0000313" key="2">
    <source>
        <dbReference type="EMBL" id="GIE05773.1"/>
    </source>
</evidence>
<reference evidence="2 3" key="1">
    <citation type="submission" date="2021-01" db="EMBL/GenBank/DDBJ databases">
        <title>Whole genome shotgun sequence of Actinoplanes durhamensis NBRC 14914.</title>
        <authorList>
            <person name="Komaki H."/>
            <person name="Tamura T."/>
        </authorList>
    </citation>
    <scope>NUCLEOTIDE SEQUENCE [LARGE SCALE GENOMIC DNA]</scope>
    <source>
        <strain evidence="2 3">NBRC 14914</strain>
    </source>
</reference>
<proteinExistence type="predicted"/>
<evidence type="ECO:0000313" key="3">
    <source>
        <dbReference type="Proteomes" id="UP000637628"/>
    </source>
</evidence>
<sequence>MPEDDSATEDPPPLDLSPEPHDSADDDSDDHESHDPYQPL</sequence>
<keyword evidence="3" id="KW-1185">Reference proteome</keyword>
<comment type="caution">
    <text evidence="2">The sequence shown here is derived from an EMBL/GenBank/DDBJ whole genome shotgun (WGS) entry which is preliminary data.</text>
</comment>
<dbReference type="EMBL" id="BOML01000057">
    <property type="protein sequence ID" value="GIE05773.1"/>
    <property type="molecule type" value="Genomic_DNA"/>
</dbReference>
<gene>
    <name evidence="2" type="ORF">Adu01nite_71230</name>
</gene>
<organism evidence="2 3">
    <name type="scientific">Paractinoplanes durhamensis</name>
    <dbReference type="NCBI Taxonomy" id="113563"/>
    <lineage>
        <taxon>Bacteria</taxon>
        <taxon>Bacillati</taxon>
        <taxon>Actinomycetota</taxon>
        <taxon>Actinomycetes</taxon>
        <taxon>Micromonosporales</taxon>
        <taxon>Micromonosporaceae</taxon>
        <taxon>Paractinoplanes</taxon>
    </lineage>
</organism>
<feature type="compositionally biased region" description="Basic and acidic residues" evidence="1">
    <location>
        <begin position="31"/>
        <end position="40"/>
    </location>
</feature>
<feature type="region of interest" description="Disordered" evidence="1">
    <location>
        <begin position="1"/>
        <end position="40"/>
    </location>
</feature>
<dbReference type="Proteomes" id="UP000637628">
    <property type="component" value="Unassembled WGS sequence"/>
</dbReference>